<protein>
    <submittedName>
        <fullName evidence="1">Putative ovule protein</fullName>
    </submittedName>
</protein>
<dbReference type="EMBL" id="GEDG01006963">
    <property type="protein sequence ID" value="JAP31526.1"/>
    <property type="molecule type" value="Transcribed_RNA"/>
</dbReference>
<name>A0A0V0IHV1_SOLCH</name>
<accession>A0A0V0IHV1</accession>
<organism evidence="1">
    <name type="scientific">Solanum chacoense</name>
    <name type="common">Chaco potato</name>
    <dbReference type="NCBI Taxonomy" id="4108"/>
    <lineage>
        <taxon>Eukaryota</taxon>
        <taxon>Viridiplantae</taxon>
        <taxon>Streptophyta</taxon>
        <taxon>Embryophyta</taxon>
        <taxon>Tracheophyta</taxon>
        <taxon>Spermatophyta</taxon>
        <taxon>Magnoliopsida</taxon>
        <taxon>eudicotyledons</taxon>
        <taxon>Gunneridae</taxon>
        <taxon>Pentapetalae</taxon>
        <taxon>asterids</taxon>
        <taxon>lamiids</taxon>
        <taxon>Solanales</taxon>
        <taxon>Solanaceae</taxon>
        <taxon>Solanoideae</taxon>
        <taxon>Solaneae</taxon>
        <taxon>Solanum</taxon>
    </lineage>
</organism>
<dbReference type="Gene3D" id="3.60.10.10">
    <property type="entry name" value="Endonuclease/exonuclease/phosphatase"/>
    <property type="match status" value="1"/>
</dbReference>
<proteinExistence type="predicted"/>
<dbReference type="SUPFAM" id="SSF56219">
    <property type="entry name" value="DNase I-like"/>
    <property type="match status" value="1"/>
</dbReference>
<dbReference type="AlphaFoldDB" id="A0A0V0IHV1"/>
<sequence length="267" mass="30895">MNTDIPWLVGGDFNTILNESEKLGGLPVTQSEVTDFAQCICTCALNEIKFTGSCYTWWNGRIEEASIFKRLDRVFGNNDFFSLLPNSETHHLIRQGSDHAPLHVICNTNQEQTVKPFRFLNFWTKHKEFSGIVAAVWCENVAGSPFAIVQTKMKRLKTELTKWSKSTFGNIFQQIATLEDMIRVNETQLEMSPTEANRATLSKANAELKRYLKIEEEYWRQKAGMKWFQDGDRNTKFFHSYVKGRRRKLHIQKYKLGRGTGSIQVRI</sequence>
<dbReference type="InterPro" id="IPR036691">
    <property type="entry name" value="Endo/exonu/phosph_ase_sf"/>
</dbReference>
<reference evidence="1" key="1">
    <citation type="submission" date="2015-12" db="EMBL/GenBank/DDBJ databases">
        <title>Gene expression during late stages of embryo sac development: a critical building block for successful pollen-pistil interactions.</title>
        <authorList>
            <person name="Liu Y."/>
            <person name="Joly V."/>
            <person name="Sabar M."/>
            <person name="Matton D.P."/>
        </authorList>
    </citation>
    <scope>NUCLEOTIDE SEQUENCE</scope>
</reference>
<evidence type="ECO:0000313" key="1">
    <source>
        <dbReference type="EMBL" id="JAP31526.1"/>
    </source>
</evidence>
<dbReference type="PANTHER" id="PTHR33710">
    <property type="entry name" value="BNAC02G09200D PROTEIN"/>
    <property type="match status" value="1"/>
</dbReference>
<dbReference type="PANTHER" id="PTHR33710:SF79">
    <property type="entry name" value="OS06G0205337 PROTEIN"/>
    <property type="match status" value="1"/>
</dbReference>